<evidence type="ECO:0000259" key="2">
    <source>
        <dbReference type="Pfam" id="PF11127"/>
    </source>
</evidence>
<sequence length="97" mass="10563">MDAGCLSKVLAFDANRSMMSDYTPFSPSPGENAVSINQIVMIVAGFMVLLSVALTHFVHPNWMWFTVFIGANMFQSGFTGFCPLVIVLKKLGIGQEA</sequence>
<keyword evidence="1" id="KW-0472">Membrane</keyword>
<keyword evidence="4" id="KW-1185">Reference proteome</keyword>
<reference evidence="3 4" key="1">
    <citation type="journal article" date="2016" name="BMC Genomics">
        <title>Combined genomic and structural analyses of a cultured magnetotactic bacterium reveals its niche adaptation to a dynamic environment.</title>
        <authorList>
            <person name="Araujo A.C."/>
            <person name="Morillo V."/>
            <person name="Cypriano J."/>
            <person name="Teixeira L.C."/>
            <person name="Leao P."/>
            <person name="Lyra S."/>
            <person name="Almeida L.G."/>
            <person name="Bazylinski D.A."/>
            <person name="Vasconcellos A.T."/>
            <person name="Abreu F."/>
            <person name="Lins U."/>
        </authorList>
    </citation>
    <scope>NUCLEOTIDE SEQUENCE [LARGE SCALE GENOMIC DNA]</scope>
    <source>
        <strain evidence="3 4">IT-1</strain>
    </source>
</reference>
<evidence type="ECO:0000313" key="4">
    <source>
        <dbReference type="Proteomes" id="UP000194003"/>
    </source>
</evidence>
<organism evidence="3 4">
    <name type="scientific">Magnetofaba australis IT-1</name>
    <dbReference type="NCBI Taxonomy" id="1434232"/>
    <lineage>
        <taxon>Bacteria</taxon>
        <taxon>Pseudomonadati</taxon>
        <taxon>Pseudomonadota</taxon>
        <taxon>Magnetococcia</taxon>
        <taxon>Magnetococcales</taxon>
        <taxon>Magnetococcaceae</taxon>
        <taxon>Magnetofaba</taxon>
    </lineage>
</organism>
<keyword evidence="1" id="KW-1133">Transmembrane helix</keyword>
<dbReference type="Gene3D" id="6.10.140.1340">
    <property type="match status" value="1"/>
</dbReference>
<feature type="transmembrane region" description="Helical" evidence="1">
    <location>
        <begin position="64"/>
        <end position="88"/>
    </location>
</feature>
<dbReference type="Proteomes" id="UP000194003">
    <property type="component" value="Unassembled WGS sequence"/>
</dbReference>
<feature type="domain" description="Inner membrane protein YgaP-like transmembrane" evidence="2">
    <location>
        <begin position="32"/>
        <end position="89"/>
    </location>
</feature>
<proteinExistence type="predicted"/>
<gene>
    <name evidence="3" type="ORF">MAIT1_02202</name>
</gene>
<feature type="transmembrane region" description="Helical" evidence="1">
    <location>
        <begin position="39"/>
        <end position="58"/>
    </location>
</feature>
<comment type="caution">
    <text evidence="3">The sequence shown here is derived from an EMBL/GenBank/DDBJ whole genome shotgun (WGS) entry which is preliminary data.</text>
</comment>
<name>A0A1Y2K2B8_9PROT</name>
<dbReference type="AlphaFoldDB" id="A0A1Y2K2B8"/>
<keyword evidence="1" id="KW-0812">Transmembrane</keyword>
<protein>
    <recommendedName>
        <fullName evidence="2">Inner membrane protein YgaP-like transmembrane domain-containing protein</fullName>
    </recommendedName>
</protein>
<evidence type="ECO:0000256" key="1">
    <source>
        <dbReference type="SAM" id="Phobius"/>
    </source>
</evidence>
<evidence type="ECO:0000313" key="3">
    <source>
        <dbReference type="EMBL" id="OSM02112.1"/>
    </source>
</evidence>
<accession>A0A1Y2K2B8</accession>
<dbReference type="STRING" id="1434232.MAIT1_02202"/>
<dbReference type="EMBL" id="LVJN01000020">
    <property type="protein sequence ID" value="OSM02112.1"/>
    <property type="molecule type" value="Genomic_DNA"/>
</dbReference>
<dbReference type="InterPro" id="IPR021309">
    <property type="entry name" value="YgaP-like_TM"/>
</dbReference>
<dbReference type="Pfam" id="PF11127">
    <property type="entry name" value="YgaP-like_TM"/>
    <property type="match status" value="1"/>
</dbReference>